<comment type="caution">
    <text evidence="4">The sequence shown here is derived from an EMBL/GenBank/DDBJ whole genome shotgun (WGS) entry which is preliminary data.</text>
</comment>
<protein>
    <recommendedName>
        <fullName evidence="8">Dystroglycan-type cadherin-like domain-containing protein</fullName>
    </recommendedName>
</protein>
<dbReference type="PANTHER" id="PTHR36220">
    <property type="entry name" value="UNNAMED PRODUCT"/>
    <property type="match status" value="1"/>
</dbReference>
<evidence type="ECO:0008006" key="8">
    <source>
        <dbReference type="Google" id="ProtNLM"/>
    </source>
</evidence>
<evidence type="ECO:0000256" key="2">
    <source>
        <dbReference type="ARBA" id="ARBA00022737"/>
    </source>
</evidence>
<dbReference type="Proteomes" id="UP000232188">
    <property type="component" value="Unassembled WGS sequence"/>
</dbReference>
<dbReference type="Gene3D" id="2.130.10.130">
    <property type="entry name" value="Integrin alpha, N-terminal"/>
    <property type="match status" value="2"/>
</dbReference>
<dbReference type="InterPro" id="IPR015919">
    <property type="entry name" value="Cadherin-like_sf"/>
</dbReference>
<keyword evidence="6" id="KW-1185">Reference proteome</keyword>
<dbReference type="InterPro" id="IPR013519">
    <property type="entry name" value="Int_alpha_beta-p"/>
</dbReference>
<accession>A0A2M9YUM9</accession>
<dbReference type="EMBL" id="NPDV01000001">
    <property type="protein sequence ID" value="PJZ55249.1"/>
    <property type="molecule type" value="Genomic_DNA"/>
</dbReference>
<dbReference type="AlphaFoldDB" id="A0A2M9YUM9"/>
<evidence type="ECO:0000313" key="6">
    <source>
        <dbReference type="Proteomes" id="UP000232149"/>
    </source>
</evidence>
<proteinExistence type="predicted"/>
<dbReference type="SUPFAM" id="SSF49313">
    <property type="entry name" value="Cadherin-like"/>
    <property type="match status" value="1"/>
</dbReference>
<keyword evidence="3" id="KW-0325">Glycoprotein</keyword>
<dbReference type="Pfam" id="PF05345">
    <property type="entry name" value="He_PIG"/>
    <property type="match status" value="1"/>
</dbReference>
<dbReference type="SUPFAM" id="SSF69318">
    <property type="entry name" value="Integrin alpha N-terminal domain"/>
    <property type="match status" value="2"/>
</dbReference>
<evidence type="ECO:0000313" key="7">
    <source>
        <dbReference type="Proteomes" id="UP000232188"/>
    </source>
</evidence>
<name>A0A2M9YUM9_9LEPT</name>
<dbReference type="Proteomes" id="UP000232149">
    <property type="component" value="Unassembled WGS sequence"/>
</dbReference>
<dbReference type="InterPro" id="IPR028994">
    <property type="entry name" value="Integrin_alpha_N"/>
</dbReference>
<dbReference type="SMART" id="SM00191">
    <property type="entry name" value="Int_alpha"/>
    <property type="match status" value="5"/>
</dbReference>
<dbReference type="Pfam" id="PF14312">
    <property type="entry name" value="FG-GAP_2"/>
    <property type="match status" value="5"/>
</dbReference>
<evidence type="ECO:0000256" key="1">
    <source>
        <dbReference type="ARBA" id="ARBA00022729"/>
    </source>
</evidence>
<evidence type="ECO:0000313" key="4">
    <source>
        <dbReference type="EMBL" id="PJZ55249.1"/>
    </source>
</evidence>
<sequence length="607" mass="64712">MTSFEILYPWKEFSVHIREVVIGGRRVRIKRIFQRFSFLILFAFYSVNCLTDNREGNDFIIPLGNARIEDSKDRKPKEIQFSFPASSYTFIKNELISSVAPTGVEGVDYYSISPSLPAGLTFNAHNGEISGTPVNAFATTQFQVSAFDLEGNSSQKQISLEVKALDWGNQYFLKGSNLLANHALGVSVSLYGDTLVAGAYGDTSYAGAAYVFKRSGSAWSEEARITAPVRTNSDVFGISVAISNDTIVIGAPMEDGNQQSISATPTSTLTLANSGAAYVYRRSGTVWNLEAYLKPTNLNGGDSFGRFVAIDGDTIVVGSPKEQSLDPTLRFGNDASSDNTGVSIGAVYVFKRTGTTWAQEAYLKSHIPAANDQFGSEIGITGDTLVVGVSQDDTTASNSGAVHVFKRSGNIWSRDSYLKASAPIANSLFGVSVGISVDKIIVGAAGQNGAAYIFQNNGSGWTEETILTAPNAEVNDQFGKAVSIYGDTVAIAAPNESDSIKTILNRGTLPNLTDNGCLNSGAVYVFQKENNNWIYRSFIKTTNADPSDRVSNATSGPAGEYGSLSIYGDTIALGAAEEKGGTTVSSPLAPAADNSKTRAGAVYIFTR</sequence>
<keyword evidence="2" id="KW-0677">Repeat</keyword>
<dbReference type="GO" id="GO:0005509">
    <property type="term" value="F:calcium ion binding"/>
    <property type="evidence" value="ECO:0007669"/>
    <property type="project" value="InterPro"/>
</dbReference>
<dbReference type="GO" id="GO:0016020">
    <property type="term" value="C:membrane"/>
    <property type="evidence" value="ECO:0007669"/>
    <property type="project" value="InterPro"/>
</dbReference>
<evidence type="ECO:0000256" key="3">
    <source>
        <dbReference type="ARBA" id="ARBA00023180"/>
    </source>
</evidence>
<keyword evidence="1" id="KW-0732">Signal</keyword>
<reference evidence="6 7" key="1">
    <citation type="submission" date="2017-07" db="EMBL/GenBank/DDBJ databases">
        <title>Leptospira spp. isolated from tropical soils.</title>
        <authorList>
            <person name="Thibeaux R."/>
            <person name="Iraola G."/>
            <person name="Ferres I."/>
            <person name="Bierque E."/>
            <person name="Girault D."/>
            <person name="Soupe-Gilbert M.-E."/>
            <person name="Picardeau M."/>
            <person name="Goarant C."/>
        </authorList>
    </citation>
    <scope>NUCLEOTIDE SEQUENCE [LARGE SCALE GENOMIC DNA]</scope>
    <source>
        <strain evidence="4 7">FH2-B-C1</strain>
        <strain evidence="5 6">FH2-B-D1</strain>
    </source>
</reference>
<dbReference type="RefSeq" id="WP_100783986.1">
    <property type="nucleotide sequence ID" value="NZ_NPDU01000069.1"/>
</dbReference>
<dbReference type="PANTHER" id="PTHR36220:SF1">
    <property type="entry name" value="GAMMA TUBULIN COMPLEX COMPONENT C-TERMINAL DOMAIN-CONTAINING PROTEIN"/>
    <property type="match status" value="1"/>
</dbReference>
<gene>
    <name evidence="5" type="ORF">CH376_19270</name>
    <name evidence="4" type="ORF">CH380_01725</name>
</gene>
<organism evidence="4 7">
    <name type="scientific">Leptospira adleri</name>
    <dbReference type="NCBI Taxonomy" id="2023186"/>
    <lineage>
        <taxon>Bacteria</taxon>
        <taxon>Pseudomonadati</taxon>
        <taxon>Spirochaetota</taxon>
        <taxon>Spirochaetia</taxon>
        <taxon>Leptospirales</taxon>
        <taxon>Leptospiraceae</taxon>
        <taxon>Leptospira</taxon>
    </lineage>
</organism>
<evidence type="ECO:0000313" key="5">
    <source>
        <dbReference type="EMBL" id="PJZ60292.1"/>
    </source>
</evidence>
<dbReference type="EMBL" id="NPDU01000069">
    <property type="protein sequence ID" value="PJZ60292.1"/>
    <property type="molecule type" value="Genomic_DNA"/>
</dbReference>
<dbReference type="InterPro" id="IPR013517">
    <property type="entry name" value="FG-GAP"/>
</dbReference>